<dbReference type="EMBL" id="BK015017">
    <property type="protein sequence ID" value="DAD87191.1"/>
    <property type="molecule type" value="Genomic_DNA"/>
</dbReference>
<proteinExistence type="predicted"/>
<protein>
    <submittedName>
        <fullName evidence="1">Uncharacterized protein</fullName>
    </submittedName>
</protein>
<organism evidence="1">
    <name type="scientific">Siphoviridae sp. ctuUw41</name>
    <dbReference type="NCBI Taxonomy" id="2826503"/>
    <lineage>
        <taxon>Viruses</taxon>
        <taxon>Duplodnaviria</taxon>
        <taxon>Heunggongvirae</taxon>
        <taxon>Uroviricota</taxon>
        <taxon>Caudoviricetes</taxon>
    </lineage>
</organism>
<accession>A0A8S5MYI8</accession>
<evidence type="ECO:0000313" key="1">
    <source>
        <dbReference type="EMBL" id="DAD87191.1"/>
    </source>
</evidence>
<sequence length="42" mass="4981">MQFVYRYLRKRAVNPKKLGLWEKISFALVGKLAPLYLLKSKI</sequence>
<reference evidence="1" key="1">
    <citation type="journal article" date="2021" name="Proc. Natl. Acad. Sci. U.S.A.">
        <title>A Catalog of Tens of Thousands of Viruses from Human Metagenomes Reveals Hidden Associations with Chronic Diseases.</title>
        <authorList>
            <person name="Tisza M.J."/>
            <person name="Buck C.B."/>
        </authorList>
    </citation>
    <scope>NUCLEOTIDE SEQUENCE</scope>
    <source>
        <strain evidence="1">CtuUw41</strain>
    </source>
</reference>
<name>A0A8S5MYI8_9CAUD</name>